<dbReference type="AlphaFoldDB" id="A0A0R2CPI0"/>
<accession>A0A0R2CPI0</accession>
<comment type="caution">
    <text evidence="2">The sequence shown here is derived from an EMBL/GenBank/DDBJ whole genome shotgun (WGS) entry which is preliminary data.</text>
</comment>
<name>A0A0R2CPI0_9LACO</name>
<organism evidence="2 3">
    <name type="scientific">Liquorilactobacillus cacaonum DSM 21116</name>
    <dbReference type="NCBI Taxonomy" id="1423729"/>
    <lineage>
        <taxon>Bacteria</taxon>
        <taxon>Bacillati</taxon>
        <taxon>Bacillota</taxon>
        <taxon>Bacilli</taxon>
        <taxon>Lactobacillales</taxon>
        <taxon>Lactobacillaceae</taxon>
        <taxon>Liquorilactobacillus</taxon>
    </lineage>
</organism>
<feature type="transmembrane region" description="Helical" evidence="1">
    <location>
        <begin position="12"/>
        <end position="34"/>
    </location>
</feature>
<evidence type="ECO:0000313" key="2">
    <source>
        <dbReference type="EMBL" id="KRM90086.1"/>
    </source>
</evidence>
<sequence>MFALRTRVKKSAIGSVMTIKFALLYFIGLPASLFHPRNLTFVGKISKANTA</sequence>
<keyword evidence="1" id="KW-0812">Transmembrane</keyword>
<protein>
    <submittedName>
        <fullName evidence="2">Uncharacterized protein</fullName>
    </submittedName>
</protein>
<reference evidence="2 3" key="1">
    <citation type="journal article" date="2015" name="Genome Announc.">
        <title>Expanding the biotechnology potential of lactobacilli through comparative genomics of 213 strains and associated genera.</title>
        <authorList>
            <person name="Sun Z."/>
            <person name="Harris H.M."/>
            <person name="McCann A."/>
            <person name="Guo C."/>
            <person name="Argimon S."/>
            <person name="Zhang W."/>
            <person name="Yang X."/>
            <person name="Jeffery I.B."/>
            <person name="Cooney J.C."/>
            <person name="Kagawa T.F."/>
            <person name="Liu W."/>
            <person name="Song Y."/>
            <person name="Salvetti E."/>
            <person name="Wrobel A."/>
            <person name="Rasinkangas P."/>
            <person name="Parkhill J."/>
            <person name="Rea M.C."/>
            <person name="O'Sullivan O."/>
            <person name="Ritari J."/>
            <person name="Douillard F.P."/>
            <person name="Paul Ross R."/>
            <person name="Yang R."/>
            <person name="Briner A.E."/>
            <person name="Felis G.E."/>
            <person name="de Vos W.M."/>
            <person name="Barrangou R."/>
            <person name="Klaenhammer T.R."/>
            <person name="Caufield P.W."/>
            <person name="Cui Y."/>
            <person name="Zhang H."/>
            <person name="O'Toole P.W."/>
        </authorList>
    </citation>
    <scope>NUCLEOTIDE SEQUENCE [LARGE SCALE GENOMIC DNA]</scope>
    <source>
        <strain evidence="2 3">DSM 21116</strain>
    </source>
</reference>
<proteinExistence type="predicted"/>
<evidence type="ECO:0000256" key="1">
    <source>
        <dbReference type="SAM" id="Phobius"/>
    </source>
</evidence>
<dbReference type="EMBL" id="AYZE01000016">
    <property type="protein sequence ID" value="KRM90086.1"/>
    <property type="molecule type" value="Genomic_DNA"/>
</dbReference>
<gene>
    <name evidence="2" type="ORF">FC80_GL001423</name>
</gene>
<keyword evidence="1" id="KW-1133">Transmembrane helix</keyword>
<keyword evidence="3" id="KW-1185">Reference proteome</keyword>
<dbReference type="Proteomes" id="UP000051131">
    <property type="component" value="Unassembled WGS sequence"/>
</dbReference>
<dbReference type="STRING" id="1423729.FC80_GL001423"/>
<keyword evidence="1" id="KW-0472">Membrane</keyword>
<evidence type="ECO:0000313" key="3">
    <source>
        <dbReference type="Proteomes" id="UP000051131"/>
    </source>
</evidence>